<name>A0A0M3IN50_ASCLU</name>
<dbReference type="GO" id="GO:0006357">
    <property type="term" value="P:regulation of transcription by RNA polymerase II"/>
    <property type="evidence" value="ECO:0007669"/>
    <property type="project" value="TreeGrafter"/>
</dbReference>
<proteinExistence type="inferred from homology"/>
<dbReference type="GO" id="GO:0035267">
    <property type="term" value="C:NuA4 histone acetyltransferase complex"/>
    <property type="evidence" value="ECO:0007669"/>
    <property type="project" value="TreeGrafter"/>
</dbReference>
<protein>
    <submittedName>
        <fullName evidence="9">Splicing factor 3B subunit 1</fullName>
    </submittedName>
</protein>
<organism evidence="8 9">
    <name type="scientific">Ascaris lumbricoides</name>
    <name type="common">Giant roundworm</name>
    <dbReference type="NCBI Taxonomy" id="6252"/>
    <lineage>
        <taxon>Eukaryota</taxon>
        <taxon>Metazoa</taxon>
        <taxon>Ecdysozoa</taxon>
        <taxon>Nematoda</taxon>
        <taxon>Chromadorea</taxon>
        <taxon>Rhabditida</taxon>
        <taxon>Spirurina</taxon>
        <taxon>Ascaridomorpha</taxon>
        <taxon>Ascaridoidea</taxon>
        <taxon>Ascarididae</taxon>
        <taxon>Ascaris</taxon>
    </lineage>
</organism>
<evidence type="ECO:0000313" key="8">
    <source>
        <dbReference type="Proteomes" id="UP000036681"/>
    </source>
</evidence>
<reference evidence="9" key="1">
    <citation type="submission" date="2017-02" db="UniProtKB">
        <authorList>
            <consortium name="WormBaseParasite"/>
        </authorList>
    </citation>
    <scope>IDENTIFICATION</scope>
</reference>
<evidence type="ECO:0000313" key="9">
    <source>
        <dbReference type="WBParaSite" id="ALUE_0002017801-mRNA-1"/>
    </source>
</evidence>
<dbReference type="PANTHER" id="PTHR13581:SF5">
    <property type="entry name" value="MRG_MORF4L-BINDING PROTEIN"/>
    <property type="match status" value="1"/>
</dbReference>
<keyword evidence="6" id="KW-0539">Nucleus</keyword>
<feature type="compositionally biased region" description="Basic residues" evidence="7">
    <location>
        <begin position="184"/>
        <end position="193"/>
    </location>
</feature>
<feature type="region of interest" description="Disordered" evidence="7">
    <location>
        <begin position="166"/>
        <end position="193"/>
    </location>
</feature>
<dbReference type="GO" id="GO:0006325">
    <property type="term" value="P:chromatin organization"/>
    <property type="evidence" value="ECO:0007669"/>
    <property type="project" value="UniProtKB-KW"/>
</dbReference>
<sequence>MKEFITAGISRHFHLSCLTDLMNNVYEDEDTDFEDVLSDEDMQKLEMQRVIGDKHSPALFHPKYKIRPTSEQIKMKLDELYNMNGIEENEYMPPEFRTQSDFFLPDGDYSELIRKKEEEIKMKLDELYNMNGIEENEYMPPEFRTQSDFFLPDGDYSELIRKKEEEVSKEQSFLAPAPTTSRSLPRRKRRDSG</sequence>
<dbReference type="WBParaSite" id="ALUE_0002017801-mRNA-1">
    <property type="protein sequence ID" value="ALUE_0002017801-mRNA-1"/>
    <property type="gene ID" value="ALUE_0002017801"/>
</dbReference>
<evidence type="ECO:0000256" key="4">
    <source>
        <dbReference type="ARBA" id="ARBA00023015"/>
    </source>
</evidence>
<dbReference type="Pfam" id="PF07904">
    <property type="entry name" value="Eaf7"/>
    <property type="match status" value="1"/>
</dbReference>
<dbReference type="AlphaFoldDB" id="A0A0M3IN50"/>
<evidence type="ECO:0000256" key="5">
    <source>
        <dbReference type="ARBA" id="ARBA00023163"/>
    </source>
</evidence>
<comment type="subcellular location">
    <subcellularLocation>
        <location evidence="1">Nucleus</location>
    </subcellularLocation>
</comment>
<keyword evidence="8" id="KW-1185">Reference proteome</keyword>
<dbReference type="PANTHER" id="PTHR13581">
    <property type="entry name" value="MRG-BINDING PROTEIN"/>
    <property type="match status" value="1"/>
</dbReference>
<evidence type="ECO:0000256" key="3">
    <source>
        <dbReference type="ARBA" id="ARBA00022853"/>
    </source>
</evidence>
<evidence type="ECO:0000256" key="1">
    <source>
        <dbReference type="ARBA" id="ARBA00004123"/>
    </source>
</evidence>
<accession>A0A0M3IN50</accession>
<dbReference type="Proteomes" id="UP000036681">
    <property type="component" value="Unplaced"/>
</dbReference>
<evidence type="ECO:0000256" key="6">
    <source>
        <dbReference type="ARBA" id="ARBA00023242"/>
    </source>
</evidence>
<comment type="similarity">
    <text evidence="2">Belongs to the EAF7 family.</text>
</comment>
<evidence type="ECO:0000256" key="2">
    <source>
        <dbReference type="ARBA" id="ARBA00007117"/>
    </source>
</evidence>
<keyword evidence="3" id="KW-0156">Chromatin regulator</keyword>
<evidence type="ECO:0000256" key="7">
    <source>
        <dbReference type="SAM" id="MobiDB-lite"/>
    </source>
</evidence>
<keyword evidence="5" id="KW-0804">Transcription</keyword>
<dbReference type="GO" id="GO:0005634">
    <property type="term" value="C:nucleus"/>
    <property type="evidence" value="ECO:0007669"/>
    <property type="project" value="UniProtKB-SubCell"/>
</dbReference>
<keyword evidence="4" id="KW-0805">Transcription regulation</keyword>
<dbReference type="InterPro" id="IPR012423">
    <property type="entry name" value="Eaf7/MRGBP"/>
</dbReference>